<feature type="transmembrane region" description="Helical" evidence="10">
    <location>
        <begin position="208"/>
        <end position="226"/>
    </location>
</feature>
<feature type="transmembrane region" description="Helical" evidence="10">
    <location>
        <begin position="64"/>
        <end position="87"/>
    </location>
</feature>
<keyword evidence="6 10" id="KW-0378">Hydrolase</keyword>
<dbReference type="InterPro" id="IPR022764">
    <property type="entry name" value="Peptidase_S54_rhomboid_dom"/>
</dbReference>
<evidence type="ECO:0000256" key="7">
    <source>
        <dbReference type="ARBA" id="ARBA00022825"/>
    </source>
</evidence>
<feature type="domain" description="Peptidase S54 rhomboid" evidence="12">
    <location>
        <begin position="109"/>
        <end position="250"/>
    </location>
</feature>
<comment type="similarity">
    <text evidence="3 10">Belongs to the peptidase S54 family.</text>
</comment>
<dbReference type="SUPFAM" id="SSF144091">
    <property type="entry name" value="Rhomboid-like"/>
    <property type="match status" value="1"/>
</dbReference>
<keyword evidence="4 10" id="KW-0645">Protease</keyword>
<dbReference type="Pfam" id="PF01694">
    <property type="entry name" value="Rhomboid"/>
    <property type="match status" value="1"/>
</dbReference>
<evidence type="ECO:0000256" key="2">
    <source>
        <dbReference type="ARBA" id="ARBA00004141"/>
    </source>
</evidence>
<dbReference type="PANTHER" id="PTHR22936:SF69">
    <property type="entry name" value="RHOMBOID-LIKE PROTEIN"/>
    <property type="match status" value="1"/>
</dbReference>
<evidence type="ECO:0000256" key="10">
    <source>
        <dbReference type="RuleBase" id="RU362115"/>
    </source>
</evidence>
<dbReference type="PANTHER" id="PTHR22936">
    <property type="entry name" value="RHOMBOID-RELATED"/>
    <property type="match status" value="1"/>
</dbReference>
<feature type="transmembrane region" description="Helical" evidence="10">
    <location>
        <begin position="232"/>
        <end position="250"/>
    </location>
</feature>
<evidence type="ECO:0000256" key="11">
    <source>
        <dbReference type="SAM" id="MobiDB-lite"/>
    </source>
</evidence>
<evidence type="ECO:0000259" key="12">
    <source>
        <dbReference type="Pfam" id="PF01694"/>
    </source>
</evidence>
<evidence type="ECO:0000256" key="3">
    <source>
        <dbReference type="ARBA" id="ARBA00009045"/>
    </source>
</evidence>
<keyword evidence="9 10" id="KW-0472">Membrane</keyword>
<sequence>MSKFQRFADEDEERAGADNTSNMLSIKDPSPDYSREIRNEKIDDKFRRSPIKTWLKMLFPHFELLSFSTLYALILAIVFVLQVLVWFTSRWTCVIYHMGACYTPAIHRWQIHRLVFPTLLHYDFPHLAWNIFVLAAVGMNAEHYLGTVGYICLIAVSALLGNMFTAGFRFGICNQSVGASVVMMGIIAFEFIWFAFNWKKMKIAKWLYILYLFMIFLTTMMGTWGSGYIYETWGLIGGFLAGACITCIFFTELQNVDFVQKFKFGFILALGVLFLISFIAMLMRDTRFCYPNLCNHRYYEYFN</sequence>
<evidence type="ECO:0000256" key="5">
    <source>
        <dbReference type="ARBA" id="ARBA00022692"/>
    </source>
</evidence>
<comment type="subcellular location">
    <subcellularLocation>
        <location evidence="2 10">Membrane</location>
        <topology evidence="2 10">Multi-pass membrane protein</topology>
    </subcellularLocation>
</comment>
<feature type="transmembrane region" description="Helical" evidence="10">
    <location>
        <begin position="148"/>
        <end position="171"/>
    </location>
</feature>
<dbReference type="GO" id="GO:0016020">
    <property type="term" value="C:membrane"/>
    <property type="evidence" value="ECO:0007669"/>
    <property type="project" value="UniProtKB-SubCell"/>
</dbReference>
<comment type="function">
    <text evidence="10">Serine protease involved in intramembrane proteolysis.</text>
</comment>
<protein>
    <recommendedName>
        <fullName evidence="10">Rhomboid-like protease</fullName>
        <ecNumber evidence="10">3.4.21.105</ecNumber>
    </recommendedName>
</protein>
<evidence type="ECO:0000313" key="14">
    <source>
        <dbReference type="Proteomes" id="UP001295684"/>
    </source>
</evidence>
<evidence type="ECO:0000256" key="1">
    <source>
        <dbReference type="ARBA" id="ARBA00000156"/>
    </source>
</evidence>
<comment type="catalytic activity">
    <reaction evidence="1 10">
        <text>Cleaves type-1 transmembrane domains using a catalytic dyad composed of serine and histidine that are contributed by different transmembrane domains.</text>
        <dbReference type="EC" id="3.4.21.105"/>
    </reaction>
</comment>
<feature type="transmembrane region" description="Helical" evidence="10">
    <location>
        <begin position="262"/>
        <end position="283"/>
    </location>
</feature>
<keyword evidence="14" id="KW-1185">Reference proteome</keyword>
<proteinExistence type="inferred from homology"/>
<dbReference type="AlphaFoldDB" id="A0AAD1XMV3"/>
<keyword evidence="8 10" id="KW-1133">Transmembrane helix</keyword>
<dbReference type="GO" id="GO:0006508">
    <property type="term" value="P:proteolysis"/>
    <property type="evidence" value="ECO:0007669"/>
    <property type="project" value="UniProtKB-KW"/>
</dbReference>
<dbReference type="EC" id="3.4.21.105" evidence="10"/>
<dbReference type="EMBL" id="CAMPGE010017154">
    <property type="protein sequence ID" value="CAI2375661.1"/>
    <property type="molecule type" value="Genomic_DNA"/>
</dbReference>
<evidence type="ECO:0000256" key="9">
    <source>
        <dbReference type="ARBA" id="ARBA00023136"/>
    </source>
</evidence>
<dbReference type="Proteomes" id="UP001295684">
    <property type="component" value="Unassembled WGS sequence"/>
</dbReference>
<feature type="transmembrane region" description="Helical" evidence="10">
    <location>
        <begin position="177"/>
        <end position="196"/>
    </location>
</feature>
<dbReference type="GO" id="GO:0004252">
    <property type="term" value="F:serine-type endopeptidase activity"/>
    <property type="evidence" value="ECO:0007669"/>
    <property type="project" value="InterPro"/>
</dbReference>
<name>A0AAD1XMV3_EUPCR</name>
<comment type="caution">
    <text evidence="10">Lacks conserved residue(s) required for the propagation of feature annotation.</text>
</comment>
<dbReference type="InterPro" id="IPR002610">
    <property type="entry name" value="Peptidase_S54_rhomboid-like"/>
</dbReference>
<keyword evidence="5 10" id="KW-0812">Transmembrane</keyword>
<comment type="caution">
    <text evidence="13">The sequence shown here is derived from an EMBL/GenBank/DDBJ whole genome shotgun (WGS) entry which is preliminary data.</text>
</comment>
<accession>A0AAD1XMV3</accession>
<keyword evidence="7 10" id="KW-0720">Serine protease</keyword>
<organism evidence="13 14">
    <name type="scientific">Euplotes crassus</name>
    <dbReference type="NCBI Taxonomy" id="5936"/>
    <lineage>
        <taxon>Eukaryota</taxon>
        <taxon>Sar</taxon>
        <taxon>Alveolata</taxon>
        <taxon>Ciliophora</taxon>
        <taxon>Intramacronucleata</taxon>
        <taxon>Spirotrichea</taxon>
        <taxon>Hypotrichia</taxon>
        <taxon>Euplotida</taxon>
        <taxon>Euplotidae</taxon>
        <taxon>Moneuplotes</taxon>
    </lineage>
</organism>
<gene>
    <name evidence="13" type="ORF">ECRASSUSDP1_LOCUS17024</name>
</gene>
<feature type="region of interest" description="Disordered" evidence="11">
    <location>
        <begin position="1"/>
        <end position="34"/>
    </location>
</feature>
<evidence type="ECO:0000256" key="8">
    <source>
        <dbReference type="ARBA" id="ARBA00022989"/>
    </source>
</evidence>
<evidence type="ECO:0000313" key="13">
    <source>
        <dbReference type="EMBL" id="CAI2375661.1"/>
    </source>
</evidence>
<evidence type="ECO:0000256" key="4">
    <source>
        <dbReference type="ARBA" id="ARBA00022670"/>
    </source>
</evidence>
<dbReference type="InterPro" id="IPR035952">
    <property type="entry name" value="Rhomboid-like_sf"/>
</dbReference>
<reference evidence="13" key="1">
    <citation type="submission" date="2023-07" db="EMBL/GenBank/DDBJ databases">
        <authorList>
            <consortium name="AG Swart"/>
            <person name="Singh M."/>
            <person name="Singh A."/>
            <person name="Seah K."/>
            <person name="Emmerich C."/>
        </authorList>
    </citation>
    <scope>NUCLEOTIDE SEQUENCE</scope>
    <source>
        <strain evidence="13">DP1</strain>
    </source>
</reference>
<evidence type="ECO:0000256" key="6">
    <source>
        <dbReference type="ARBA" id="ARBA00022801"/>
    </source>
</evidence>
<dbReference type="Gene3D" id="1.20.1540.10">
    <property type="entry name" value="Rhomboid-like"/>
    <property type="match status" value="1"/>
</dbReference>